<evidence type="ECO:0000313" key="1">
    <source>
        <dbReference type="EMBL" id="SFR49816.1"/>
    </source>
</evidence>
<dbReference type="EMBL" id="FOYQ01000002">
    <property type="protein sequence ID" value="SFR49816.1"/>
    <property type="molecule type" value="Genomic_DNA"/>
</dbReference>
<proteinExistence type="predicted"/>
<dbReference type="Proteomes" id="UP000199534">
    <property type="component" value="Unassembled WGS sequence"/>
</dbReference>
<organism evidence="1 2">
    <name type="scientific">Robiginitalea myxolifaciens</name>
    <dbReference type="NCBI Taxonomy" id="400055"/>
    <lineage>
        <taxon>Bacteria</taxon>
        <taxon>Pseudomonadati</taxon>
        <taxon>Bacteroidota</taxon>
        <taxon>Flavobacteriia</taxon>
        <taxon>Flavobacteriales</taxon>
        <taxon>Flavobacteriaceae</taxon>
        <taxon>Robiginitalea</taxon>
    </lineage>
</organism>
<dbReference type="AlphaFoldDB" id="A0A1I6H5L2"/>
<sequence>MGFLLVMSEELLETILNRNFGMAYSVVIQKN</sequence>
<protein>
    <submittedName>
        <fullName evidence="1">Uncharacterized protein</fullName>
    </submittedName>
</protein>
<accession>A0A1I6H5L2</accession>
<evidence type="ECO:0000313" key="2">
    <source>
        <dbReference type="Proteomes" id="UP000199534"/>
    </source>
</evidence>
<gene>
    <name evidence="1" type="ORF">SAMN04490243_2305</name>
</gene>
<reference evidence="1 2" key="1">
    <citation type="submission" date="2016-10" db="EMBL/GenBank/DDBJ databases">
        <authorList>
            <person name="de Groot N.N."/>
        </authorList>
    </citation>
    <scope>NUCLEOTIDE SEQUENCE [LARGE SCALE GENOMIC DNA]</scope>
    <source>
        <strain evidence="1 2">DSM 21019</strain>
    </source>
</reference>
<keyword evidence="2" id="KW-1185">Reference proteome</keyword>
<name>A0A1I6H5L2_9FLAO</name>